<dbReference type="CDD" id="cd00761">
    <property type="entry name" value="Glyco_tranf_GTA_type"/>
    <property type="match status" value="1"/>
</dbReference>
<evidence type="ECO:0000313" key="2">
    <source>
        <dbReference type="Proteomes" id="UP000186141"/>
    </source>
</evidence>
<dbReference type="OrthoDB" id="3010234at2"/>
<gene>
    <name evidence="1" type="ORF">SAMN05421774_104273</name>
</gene>
<organism evidence="1 2">
    <name type="scientific">Gemmobacter megaterium</name>
    <dbReference type="NCBI Taxonomy" id="1086013"/>
    <lineage>
        <taxon>Bacteria</taxon>
        <taxon>Pseudomonadati</taxon>
        <taxon>Pseudomonadota</taxon>
        <taxon>Alphaproteobacteria</taxon>
        <taxon>Rhodobacterales</taxon>
        <taxon>Paracoccaceae</taxon>
        <taxon>Gemmobacter</taxon>
    </lineage>
</organism>
<proteinExistence type="predicted"/>
<sequence length="355" mass="41117">MPLARTSPGALDRPSAPLVSRLWDAWRLRHSRRFLLARAIRRRRQLRVVSDRTDTIQRQDILVFATMRNEDQRLPYFLEHYRRLGVAHFLIVDNDSTDGTQALLAAQPDVSVWSTRHGYKQSRFGMDWMNWLLLRHGHGHWTLTVDADELLIYPHWETRPLPALTGWMQDRGLPAMGTMMLDLYPQGPLDAAHHRPGDDPAQVMPWFDAGNYVMRRQPLMGNLWIQGGVRARRFFAETPRRAPTLGKVPLVKWHWRYAYVSSTHTLLPRALNAVYDTDGGEKLSGVLLHTKFLNTIVAKSVEEKARRQHFANSALYDGYYDELAQAPDLWCHRSARYQGWRHLEALGLMSRGGWV</sequence>
<dbReference type="RefSeq" id="WP_083701248.1">
    <property type="nucleotide sequence ID" value="NZ_BMEH01000004.1"/>
</dbReference>
<dbReference type="Pfam" id="PF13704">
    <property type="entry name" value="Glyco_tranf_2_4"/>
    <property type="match status" value="1"/>
</dbReference>
<dbReference type="Gene3D" id="3.90.550.10">
    <property type="entry name" value="Spore Coat Polysaccharide Biosynthesis Protein SpsA, Chain A"/>
    <property type="match status" value="1"/>
</dbReference>
<reference evidence="1 2" key="1">
    <citation type="submission" date="2017-01" db="EMBL/GenBank/DDBJ databases">
        <authorList>
            <person name="Mah S.A."/>
            <person name="Swanson W.J."/>
            <person name="Moy G.W."/>
            <person name="Vacquier V.D."/>
        </authorList>
    </citation>
    <scope>NUCLEOTIDE SEQUENCE [LARGE SCALE GENOMIC DNA]</scope>
    <source>
        <strain evidence="1 2">DSM 26375</strain>
    </source>
</reference>
<keyword evidence="2" id="KW-1185">Reference proteome</keyword>
<keyword evidence="1" id="KW-0808">Transferase</keyword>
<protein>
    <submittedName>
        <fullName evidence="1">Glycosyl transferase family 2</fullName>
    </submittedName>
</protein>
<evidence type="ECO:0000313" key="1">
    <source>
        <dbReference type="EMBL" id="SIT03813.1"/>
    </source>
</evidence>
<name>A0A1N7NZQ2_9RHOB</name>
<dbReference type="AlphaFoldDB" id="A0A1N7NZQ2"/>
<dbReference type="InterPro" id="IPR029044">
    <property type="entry name" value="Nucleotide-diphossugar_trans"/>
</dbReference>
<dbReference type="GO" id="GO:0016740">
    <property type="term" value="F:transferase activity"/>
    <property type="evidence" value="ECO:0007669"/>
    <property type="project" value="UniProtKB-KW"/>
</dbReference>
<dbReference type="STRING" id="1086013.SAMN05421774_104273"/>
<dbReference type="Proteomes" id="UP000186141">
    <property type="component" value="Unassembled WGS sequence"/>
</dbReference>
<accession>A0A1N7NZQ2</accession>
<dbReference type="EMBL" id="FTOT01000004">
    <property type="protein sequence ID" value="SIT03813.1"/>
    <property type="molecule type" value="Genomic_DNA"/>
</dbReference>
<dbReference type="SUPFAM" id="SSF53448">
    <property type="entry name" value="Nucleotide-diphospho-sugar transferases"/>
    <property type="match status" value="1"/>
</dbReference>